<keyword evidence="1" id="KW-0472">Membrane</keyword>
<organism evidence="2 3">
    <name type="scientific">Clostridium tetani</name>
    <dbReference type="NCBI Taxonomy" id="1513"/>
    <lineage>
        <taxon>Bacteria</taxon>
        <taxon>Bacillati</taxon>
        <taxon>Bacillota</taxon>
        <taxon>Clostridia</taxon>
        <taxon>Eubacteriales</taxon>
        <taxon>Clostridiaceae</taxon>
        <taxon>Clostridium</taxon>
    </lineage>
</organism>
<reference evidence="2 3" key="1">
    <citation type="submission" date="2018-06" db="EMBL/GenBank/DDBJ databases">
        <title>Genome conservation of Clostridium tetani.</title>
        <authorList>
            <person name="Bruggemann H."/>
            <person name="Popoff M.R."/>
        </authorList>
    </citation>
    <scope>NUCLEOTIDE SEQUENCE [LARGE SCALE GENOMIC DNA]</scope>
    <source>
        <strain evidence="2 3">63.05</strain>
    </source>
</reference>
<keyword evidence="1" id="KW-0812">Transmembrane</keyword>
<feature type="transmembrane region" description="Helical" evidence="1">
    <location>
        <begin position="91"/>
        <end position="119"/>
    </location>
</feature>
<dbReference type="RefSeq" id="WP_039262218.1">
    <property type="nucleotide sequence ID" value="NZ_JSWD01000142.1"/>
</dbReference>
<dbReference type="Proteomes" id="UP000290273">
    <property type="component" value="Unassembled WGS sequence"/>
</dbReference>
<dbReference type="EMBL" id="QMAU01000026">
    <property type="protein sequence ID" value="RXI57038.1"/>
    <property type="molecule type" value="Genomic_DNA"/>
</dbReference>
<proteinExistence type="predicted"/>
<feature type="transmembrane region" description="Helical" evidence="1">
    <location>
        <begin position="12"/>
        <end position="32"/>
    </location>
</feature>
<keyword evidence="1" id="KW-1133">Transmembrane helix</keyword>
<evidence type="ECO:0000256" key="1">
    <source>
        <dbReference type="SAM" id="Phobius"/>
    </source>
</evidence>
<feature type="transmembrane region" description="Helical" evidence="1">
    <location>
        <begin position="52"/>
        <end position="71"/>
    </location>
</feature>
<gene>
    <name evidence="2" type="ORF">DP131_06250</name>
</gene>
<evidence type="ECO:0000313" key="2">
    <source>
        <dbReference type="EMBL" id="RXI57038.1"/>
    </source>
</evidence>
<evidence type="ECO:0008006" key="4">
    <source>
        <dbReference type="Google" id="ProtNLM"/>
    </source>
</evidence>
<evidence type="ECO:0000313" key="3">
    <source>
        <dbReference type="Proteomes" id="UP000290273"/>
    </source>
</evidence>
<name>A0ABY0EU15_CLOTA</name>
<feature type="transmembrane region" description="Helical" evidence="1">
    <location>
        <begin position="163"/>
        <end position="185"/>
    </location>
</feature>
<comment type="caution">
    <text evidence="2">The sequence shown here is derived from an EMBL/GenBank/DDBJ whole genome shotgun (WGS) entry which is preliminary data.</text>
</comment>
<protein>
    <recommendedName>
        <fullName evidence="4">ABC transporter permease</fullName>
    </recommendedName>
</protein>
<feature type="transmembrane region" description="Helical" evidence="1">
    <location>
        <begin position="205"/>
        <end position="226"/>
    </location>
</feature>
<accession>A0ABY0EU15</accession>
<feature type="transmembrane region" description="Helical" evidence="1">
    <location>
        <begin position="139"/>
        <end position="156"/>
    </location>
</feature>
<sequence length="233" mass="27009">MIKNEFIKFFTPLKLIVYIGFLLICILLPLVIFNDNSIVDPYDFIVISMNDVLVLIIPIILTAVVSEIFTYDYESGCMKFFIIYKKRINVFFSKVIALILITFIFIVIAFTSLLVIYAIQNPKMLNVLSTQILNISETMLLFLISIIPIILIYIMISIISKNSLLISLLTFLLIMMSDLFTKYIADVTPTRFFRTFLTKNNNIDNFSIILFISYIVIFLLIDLSLFSKKEMLH</sequence>